<dbReference type="GO" id="GO:0003839">
    <property type="term" value="F:gamma-glutamylcyclotransferase activity"/>
    <property type="evidence" value="ECO:0007669"/>
    <property type="project" value="InterPro"/>
</dbReference>
<evidence type="ECO:0000256" key="3">
    <source>
        <dbReference type="PIRSR" id="PIRSR617939-2"/>
    </source>
</evidence>
<gene>
    <name evidence="5" type="ORF">CQ394_17840</name>
</gene>
<dbReference type="EMBL" id="PDCJ01000004">
    <property type="protein sequence ID" value="PEG29232.1"/>
    <property type="molecule type" value="Genomic_DNA"/>
</dbReference>
<dbReference type="AlphaFoldDB" id="A0A2A7MBJ4"/>
<dbReference type="RefSeq" id="WP_058293873.1">
    <property type="nucleotide sequence ID" value="NZ_CAKJVF010000250.1"/>
</dbReference>
<keyword evidence="6" id="KW-1185">Reference proteome</keyword>
<dbReference type="InterPro" id="IPR036568">
    <property type="entry name" value="GGCT-like_sf"/>
</dbReference>
<dbReference type="OrthoDB" id="158990at2"/>
<feature type="binding site" evidence="3">
    <location>
        <begin position="6"/>
        <end position="11"/>
    </location>
    <ligand>
        <name>substrate</name>
    </ligand>
</feature>
<dbReference type="Gene3D" id="3.10.490.10">
    <property type="entry name" value="Gamma-glutamyl cyclotransferase-like"/>
    <property type="match status" value="1"/>
</dbReference>
<evidence type="ECO:0000313" key="6">
    <source>
        <dbReference type="Proteomes" id="UP000220840"/>
    </source>
</evidence>
<accession>A0A2A7MBJ4</accession>
<evidence type="ECO:0000259" key="4">
    <source>
        <dbReference type="Pfam" id="PF06094"/>
    </source>
</evidence>
<organism evidence="5 6">
    <name type="scientific">Clostridium neonatale</name>
    <dbReference type="NCBI Taxonomy" id="137838"/>
    <lineage>
        <taxon>Bacteria</taxon>
        <taxon>Bacillati</taxon>
        <taxon>Bacillota</taxon>
        <taxon>Clostridia</taxon>
        <taxon>Eubacteriales</taxon>
        <taxon>Clostridiaceae</taxon>
        <taxon>Clostridium</taxon>
    </lineage>
</organism>
<dbReference type="InterPro" id="IPR013024">
    <property type="entry name" value="GGCT-like"/>
</dbReference>
<name>A0A2A7MBJ4_9CLOT</name>
<proteinExistence type="predicted"/>
<keyword evidence="5" id="KW-0808">Transferase</keyword>
<sequence>MKEKIYCAYGSNMNLEQMSHRCPNAKVIGKGKLENYKLTFRGVYKGVANIEECEDTSVPIVLWNITDECENALDVYEGYPSLYIKREVEVIVDEQSIKAMAYIMADRYKDMAAIPTEYYFNVIVKGYEDNQIDLEPLQIAYSECLSKTK</sequence>
<dbReference type="GO" id="GO:0016740">
    <property type="term" value="F:transferase activity"/>
    <property type="evidence" value="ECO:0007669"/>
    <property type="project" value="UniProtKB-KW"/>
</dbReference>
<dbReference type="InterPro" id="IPR017939">
    <property type="entry name" value="G-Glutamylcylcotransferase"/>
</dbReference>
<feature type="domain" description="Gamma-glutamylcyclotransferase AIG2-like" evidence="4">
    <location>
        <begin position="8"/>
        <end position="116"/>
    </location>
</feature>
<feature type="binding site" evidence="3">
    <location>
        <position position="119"/>
    </location>
    <ligand>
        <name>substrate</name>
    </ligand>
</feature>
<protein>
    <submittedName>
        <fullName evidence="5">Gamma-glutamylcyclotransferase</fullName>
    </submittedName>
</protein>
<dbReference type="CDD" id="cd06661">
    <property type="entry name" value="GGCT_like"/>
    <property type="match status" value="1"/>
</dbReference>
<dbReference type="STRING" id="137838.GCA_001458595_00951"/>
<comment type="caution">
    <text evidence="5">The sequence shown here is derived from an EMBL/GenBank/DDBJ whole genome shotgun (WGS) entry which is preliminary data.</text>
</comment>
<dbReference type="PANTHER" id="PTHR12935">
    <property type="entry name" value="GAMMA-GLUTAMYLCYCLOTRANSFERASE"/>
    <property type="match status" value="1"/>
</dbReference>
<evidence type="ECO:0000313" key="5">
    <source>
        <dbReference type="EMBL" id="PEG29232.1"/>
    </source>
</evidence>
<evidence type="ECO:0000256" key="2">
    <source>
        <dbReference type="PIRSR" id="PIRSR617939-1"/>
    </source>
</evidence>
<dbReference type="SUPFAM" id="SSF110857">
    <property type="entry name" value="Gamma-glutamyl cyclotransferase-like"/>
    <property type="match status" value="1"/>
</dbReference>
<dbReference type="InterPro" id="IPR009288">
    <property type="entry name" value="AIG2-like_dom"/>
</dbReference>
<evidence type="ECO:0000256" key="1">
    <source>
        <dbReference type="ARBA" id="ARBA00023239"/>
    </source>
</evidence>
<dbReference type="Proteomes" id="UP000220840">
    <property type="component" value="Unassembled WGS sequence"/>
</dbReference>
<dbReference type="Pfam" id="PF06094">
    <property type="entry name" value="GGACT"/>
    <property type="match status" value="1"/>
</dbReference>
<feature type="active site" description="Proton acceptor" evidence="2">
    <location>
        <position position="77"/>
    </location>
</feature>
<reference evidence="5 6" key="1">
    <citation type="submission" date="2017-10" db="EMBL/GenBank/DDBJ databases">
        <title>Effective Description of Clostridium neonatale sp. nov. linked to necrotizing enterocolitis in neonates and a clarification of species assignable to the genus Clostridium (Prazmowski 1880) emend. Lawson and Rainey 2016.</title>
        <authorList>
            <person name="Bernard K."/>
            <person name="Burdz T."/>
            <person name="Wiebe D."/>
            <person name="Balcewich B."/>
            <person name="Alfa M."/>
            <person name="Bernier A.-M."/>
        </authorList>
    </citation>
    <scope>NUCLEOTIDE SEQUENCE [LARGE SCALE GENOMIC DNA]</scope>
    <source>
        <strain evidence="5 6">LCDC99A005</strain>
    </source>
</reference>
<dbReference type="PANTHER" id="PTHR12935:SF0">
    <property type="entry name" value="GAMMA-GLUTAMYLCYCLOTRANSFERASE"/>
    <property type="match status" value="1"/>
</dbReference>
<keyword evidence="1" id="KW-0456">Lyase</keyword>